<keyword evidence="2" id="KW-0456">Lyase</keyword>
<reference evidence="5" key="2">
    <citation type="journal article" date="2021" name="Appl. Environ. Microbiol.">
        <title>Adaptability of a Caproate-Producing Bacterium Contributes to Its Dominance in an Anaerobic Fermentation System.</title>
        <authorList>
            <person name="Wang H."/>
            <person name="Gu Y."/>
            <person name="Zhou W."/>
            <person name="Zhao D."/>
            <person name="Qiao Z."/>
            <person name="Zheng J."/>
            <person name="Gao J."/>
            <person name="Chen X."/>
            <person name="Ren C."/>
            <person name="Xu Y."/>
        </authorList>
    </citation>
    <scope>NUCLEOTIDE SEQUENCE</scope>
    <source>
        <strain evidence="5">JNU-WLY1368</strain>
    </source>
</reference>
<organism evidence="4 6">
    <name type="scientific">Caproicibacterium lactatifermentans</name>
    <dbReference type="NCBI Taxonomy" id="2666138"/>
    <lineage>
        <taxon>Bacteria</taxon>
        <taxon>Bacillati</taxon>
        <taxon>Bacillota</taxon>
        <taxon>Clostridia</taxon>
        <taxon>Eubacteriales</taxon>
        <taxon>Oscillospiraceae</taxon>
        <taxon>Caproicibacterium</taxon>
    </lineage>
</organism>
<dbReference type="AlphaFoldDB" id="A0A859DTD4"/>
<dbReference type="EMBL" id="CP046161">
    <property type="protein sequence ID" value="QKO31133.1"/>
    <property type="molecule type" value="Genomic_DNA"/>
</dbReference>
<dbReference type="NCBIfam" id="TIGR00723">
    <property type="entry name" value="ttdB_fumA_fumB"/>
    <property type="match status" value="1"/>
</dbReference>
<dbReference type="SUPFAM" id="SSF117457">
    <property type="entry name" value="FumA C-terminal domain-like"/>
    <property type="match status" value="1"/>
</dbReference>
<dbReference type="GO" id="GO:0016836">
    <property type="term" value="F:hydro-lyase activity"/>
    <property type="evidence" value="ECO:0007669"/>
    <property type="project" value="InterPro"/>
</dbReference>
<reference evidence="5" key="3">
    <citation type="journal article" date="2022" name="Int. J. Syst. Evol. Microbiol.">
        <title>Caproicibacterium lactatifermentans sp. nov., isolated from pit clay used for the production of Chinese strong aroma-type liquor.</title>
        <authorList>
            <person name="Wang H."/>
            <person name="Gu Y."/>
            <person name="Zhao D."/>
            <person name="Qiao Z."/>
            <person name="Zheng J."/>
            <person name="Gao J."/>
            <person name="Ren C."/>
            <person name="Xu Y."/>
        </authorList>
    </citation>
    <scope>NUCLEOTIDE SEQUENCE</scope>
    <source>
        <strain evidence="5">JNU-WLY1368</strain>
    </source>
</reference>
<dbReference type="InterPro" id="IPR004647">
    <property type="entry name" value="Fe-S_hydro-lyase_TtdB-typ_cat"/>
</dbReference>
<evidence type="ECO:0000256" key="1">
    <source>
        <dbReference type="ARBA" id="ARBA00008876"/>
    </source>
</evidence>
<evidence type="ECO:0000313" key="6">
    <source>
        <dbReference type="Proteomes" id="UP000501316"/>
    </source>
</evidence>
<proteinExistence type="inferred from homology"/>
<dbReference type="EMBL" id="CP046051">
    <property type="protein sequence ID" value="QKN24755.1"/>
    <property type="molecule type" value="Genomic_DNA"/>
</dbReference>
<feature type="domain" description="Fe-S hydro-lyase tartrate dehydratase beta-type catalytic" evidence="3">
    <location>
        <begin position="3"/>
        <end position="173"/>
    </location>
</feature>
<protein>
    <submittedName>
        <fullName evidence="4">TRZ/ATZ family protein</fullName>
    </submittedName>
</protein>
<dbReference type="Proteomes" id="UP000509623">
    <property type="component" value="Chromosome"/>
</dbReference>
<comment type="similarity">
    <text evidence="1">Belongs to the class-I fumarase family.</text>
</comment>
<keyword evidence="7" id="KW-1185">Reference proteome</keyword>
<sequence>MTIDAQKMAEQAPLLHAGDQVLLSGVIYTARDQAHKRIRSLMQAGKVLPFPLQGATVYYAGPTPTPLNLPIGACGPTTSGRMDPYTPALLDAGLKGMIGKGGRSEEVCQAICRNKAVYLCAVGGAGALAAQCVKQLEVVAFPELGCESVKRLTVQNFPLLVAIDCHGGSLFADR</sequence>
<gene>
    <name evidence="4" type="ORF">GJQ69_03200</name>
    <name evidence="5" type="ORF">GKP14_01165</name>
</gene>
<dbReference type="Gene3D" id="3.20.130.10">
    <property type="entry name" value="Fe-S hydro-lyase, tartrate dehydratase beta-type, catalytic domain"/>
    <property type="match status" value="1"/>
</dbReference>
<dbReference type="KEGG" id="clf:GJQ69_03200"/>
<evidence type="ECO:0000313" key="5">
    <source>
        <dbReference type="EMBL" id="QKO31133.1"/>
    </source>
</evidence>
<evidence type="ECO:0000256" key="2">
    <source>
        <dbReference type="ARBA" id="ARBA00023239"/>
    </source>
</evidence>
<dbReference type="Proteomes" id="UP000501316">
    <property type="component" value="Chromosome"/>
</dbReference>
<dbReference type="Pfam" id="PF05683">
    <property type="entry name" value="Fumerase_C"/>
    <property type="match status" value="1"/>
</dbReference>
<evidence type="ECO:0000313" key="7">
    <source>
        <dbReference type="Proteomes" id="UP000509623"/>
    </source>
</evidence>
<reference evidence="6 7" key="1">
    <citation type="submission" date="2019-11" db="EMBL/GenBank/DDBJ databases">
        <authorList>
            <person name="Ren C."/>
            <person name="Wang H."/>
            <person name="Xu Y."/>
        </authorList>
    </citation>
    <scope>NUCLEOTIDE SEQUENCE [LARGE SCALE GENOMIC DNA]</scope>
    <source>
        <strain evidence="7">JNU-WLY1368</strain>
        <strain evidence="4 6">LBM 19010</strain>
    </source>
</reference>
<evidence type="ECO:0000313" key="4">
    <source>
        <dbReference type="EMBL" id="QKN24755.1"/>
    </source>
</evidence>
<name>A0A859DTD4_9FIRM</name>
<accession>A0A859DTD4</accession>
<dbReference type="PANTHER" id="PTHR43351:SF2">
    <property type="entry name" value="L(+)-TARTRATE DEHYDRATASE SUBUNIT BETA-RELATED"/>
    <property type="match status" value="1"/>
</dbReference>
<dbReference type="PANTHER" id="PTHR43351">
    <property type="entry name" value="L(+)-TARTRATE DEHYDRATASE SUBUNIT BETA"/>
    <property type="match status" value="1"/>
</dbReference>
<evidence type="ECO:0000259" key="3">
    <source>
        <dbReference type="Pfam" id="PF05683"/>
    </source>
</evidence>
<dbReference type="InterPro" id="IPR036660">
    <property type="entry name" value="Fe-S_hydroAse_TtdB_cat_sf"/>
</dbReference>